<proteinExistence type="predicted"/>
<dbReference type="WBParaSite" id="Gr19_v10_g2114.t1">
    <property type="protein sequence ID" value="Gr19_v10_g2114.t1"/>
    <property type="gene ID" value="Gr19_v10_g2114"/>
</dbReference>
<dbReference type="InterPro" id="IPR036600">
    <property type="entry name" value="PAH_sf"/>
</dbReference>
<evidence type="ECO:0000313" key="6">
    <source>
        <dbReference type="WBParaSite" id="Gr19_v10_g2114.t1"/>
    </source>
</evidence>
<feature type="signal peptide" evidence="4">
    <location>
        <begin position="1"/>
        <end position="19"/>
    </location>
</feature>
<dbReference type="Gene3D" id="1.20.1160.11">
    <property type="entry name" value="Paired amphipathic helix"/>
    <property type="match status" value="1"/>
</dbReference>
<feature type="compositionally biased region" description="Basic and acidic residues" evidence="3">
    <location>
        <begin position="283"/>
        <end position="299"/>
    </location>
</feature>
<feature type="region of interest" description="Disordered" evidence="3">
    <location>
        <begin position="162"/>
        <end position="198"/>
    </location>
</feature>
<dbReference type="SUPFAM" id="SSF47762">
    <property type="entry name" value="PAH2 domain"/>
    <property type="match status" value="1"/>
</dbReference>
<feature type="region of interest" description="Disordered" evidence="3">
    <location>
        <begin position="266"/>
        <end position="299"/>
    </location>
</feature>
<dbReference type="GO" id="GO:0005634">
    <property type="term" value="C:nucleus"/>
    <property type="evidence" value="ECO:0007669"/>
    <property type="project" value="UniProtKB-SubCell"/>
</dbReference>
<sequence>MNKALAVLCLTIFVQLAIAKPVQPEKDIQTTFVSANSNSANDKNQKLSYSDNKQLIGRKRKASEFVEAINFVNKLKIRFRNNFDMYKKFMHIIYEHKMNNTSKFGIIGSTKSTRGKTTKIDKQIVKMDFAFFQLGITTPVHHNEEESKVPLLKKEIVQTAPAHSEKEIAPESKEQVPLSSAEIAGPSEPKKVPKQSPPKLVDYDVNRVAARAVVKVYGWLPVDKQPKAISDAEAAKNAPKPLGDYDVERVAAKAAQIVYGWLPKEAQPNMNKDDFYADESGADDIKNDQLDKLSKLNIN</sequence>
<evidence type="ECO:0000256" key="4">
    <source>
        <dbReference type="SAM" id="SignalP"/>
    </source>
</evidence>
<dbReference type="GO" id="GO:0006355">
    <property type="term" value="P:regulation of DNA-templated transcription"/>
    <property type="evidence" value="ECO:0007669"/>
    <property type="project" value="InterPro"/>
</dbReference>
<evidence type="ECO:0000256" key="3">
    <source>
        <dbReference type="SAM" id="MobiDB-lite"/>
    </source>
</evidence>
<dbReference type="Proteomes" id="UP000887572">
    <property type="component" value="Unplaced"/>
</dbReference>
<evidence type="ECO:0000256" key="1">
    <source>
        <dbReference type="ARBA" id="ARBA00004123"/>
    </source>
</evidence>
<keyword evidence="5" id="KW-1185">Reference proteome</keyword>
<feature type="compositionally biased region" description="Basic and acidic residues" evidence="3">
    <location>
        <begin position="163"/>
        <end position="174"/>
    </location>
</feature>
<dbReference type="AlphaFoldDB" id="A0A914HN22"/>
<name>A0A914HN22_GLORO</name>
<feature type="chain" id="PRO_5037206344" evidence="4">
    <location>
        <begin position="20"/>
        <end position="299"/>
    </location>
</feature>
<keyword evidence="4" id="KW-0732">Signal</keyword>
<evidence type="ECO:0000313" key="5">
    <source>
        <dbReference type="Proteomes" id="UP000887572"/>
    </source>
</evidence>
<accession>A0A914HN22</accession>
<organism evidence="5 6">
    <name type="scientific">Globodera rostochiensis</name>
    <name type="common">Golden nematode worm</name>
    <name type="synonym">Heterodera rostochiensis</name>
    <dbReference type="NCBI Taxonomy" id="31243"/>
    <lineage>
        <taxon>Eukaryota</taxon>
        <taxon>Metazoa</taxon>
        <taxon>Ecdysozoa</taxon>
        <taxon>Nematoda</taxon>
        <taxon>Chromadorea</taxon>
        <taxon>Rhabditida</taxon>
        <taxon>Tylenchina</taxon>
        <taxon>Tylenchomorpha</taxon>
        <taxon>Tylenchoidea</taxon>
        <taxon>Heteroderidae</taxon>
        <taxon>Heteroderinae</taxon>
        <taxon>Globodera</taxon>
    </lineage>
</organism>
<evidence type="ECO:0000256" key="2">
    <source>
        <dbReference type="ARBA" id="ARBA00023242"/>
    </source>
</evidence>
<protein>
    <submittedName>
        <fullName evidence="6">Uncharacterized protein</fullName>
    </submittedName>
</protein>
<reference evidence="6" key="1">
    <citation type="submission" date="2022-11" db="UniProtKB">
        <authorList>
            <consortium name="WormBaseParasite"/>
        </authorList>
    </citation>
    <scope>IDENTIFICATION</scope>
</reference>
<comment type="subcellular location">
    <subcellularLocation>
        <location evidence="1">Nucleus</location>
    </subcellularLocation>
</comment>
<keyword evidence="2" id="KW-0539">Nucleus</keyword>